<sequence>MNLTVWKRVKLGVPCSGTLSHKGLRGHLNGDESLPYKQAEPRLPGGSYLSSPHLPTQNGSRCMKVGREDSPNKQDETLKNAMSETKNRQYTLTKYRKFRKEK</sequence>
<keyword evidence="3" id="KW-1185">Reference proteome</keyword>
<protein>
    <submittedName>
        <fullName evidence="2">Uncharacterized protein</fullName>
    </submittedName>
</protein>
<name>A0A4Y2GJW5_ARAVE</name>
<comment type="caution">
    <text evidence="2">The sequence shown here is derived from an EMBL/GenBank/DDBJ whole genome shotgun (WGS) entry which is preliminary data.</text>
</comment>
<dbReference type="EMBL" id="BGPR01099722">
    <property type="protein sequence ID" value="GBM53651.1"/>
    <property type="molecule type" value="Genomic_DNA"/>
</dbReference>
<feature type="compositionally biased region" description="Basic and acidic residues" evidence="1">
    <location>
        <begin position="65"/>
        <end position="78"/>
    </location>
</feature>
<dbReference type="Proteomes" id="UP000499080">
    <property type="component" value="Unassembled WGS sequence"/>
</dbReference>
<feature type="region of interest" description="Disordered" evidence="1">
    <location>
        <begin position="17"/>
        <end position="102"/>
    </location>
</feature>
<evidence type="ECO:0000256" key="1">
    <source>
        <dbReference type="SAM" id="MobiDB-lite"/>
    </source>
</evidence>
<reference evidence="2 3" key="1">
    <citation type="journal article" date="2019" name="Sci. Rep.">
        <title>Orb-weaving spider Araneus ventricosus genome elucidates the spidroin gene catalogue.</title>
        <authorList>
            <person name="Kono N."/>
            <person name="Nakamura H."/>
            <person name="Ohtoshi R."/>
            <person name="Moran D.A.P."/>
            <person name="Shinohara A."/>
            <person name="Yoshida Y."/>
            <person name="Fujiwara M."/>
            <person name="Mori M."/>
            <person name="Tomita M."/>
            <person name="Arakawa K."/>
        </authorList>
    </citation>
    <scope>NUCLEOTIDE SEQUENCE [LARGE SCALE GENOMIC DNA]</scope>
</reference>
<dbReference type="AlphaFoldDB" id="A0A4Y2GJW5"/>
<gene>
    <name evidence="2" type="ORF">AVEN_114343_1</name>
</gene>
<proteinExistence type="predicted"/>
<evidence type="ECO:0000313" key="2">
    <source>
        <dbReference type="EMBL" id="GBM53651.1"/>
    </source>
</evidence>
<accession>A0A4Y2GJW5</accession>
<evidence type="ECO:0000313" key="3">
    <source>
        <dbReference type="Proteomes" id="UP000499080"/>
    </source>
</evidence>
<feature type="compositionally biased region" description="Polar residues" evidence="1">
    <location>
        <begin position="80"/>
        <end position="92"/>
    </location>
</feature>
<feature type="compositionally biased region" description="Polar residues" evidence="1">
    <location>
        <begin position="48"/>
        <end position="60"/>
    </location>
</feature>
<organism evidence="2 3">
    <name type="scientific">Araneus ventricosus</name>
    <name type="common">Orbweaver spider</name>
    <name type="synonym">Epeira ventricosa</name>
    <dbReference type="NCBI Taxonomy" id="182803"/>
    <lineage>
        <taxon>Eukaryota</taxon>
        <taxon>Metazoa</taxon>
        <taxon>Ecdysozoa</taxon>
        <taxon>Arthropoda</taxon>
        <taxon>Chelicerata</taxon>
        <taxon>Arachnida</taxon>
        <taxon>Araneae</taxon>
        <taxon>Araneomorphae</taxon>
        <taxon>Entelegynae</taxon>
        <taxon>Araneoidea</taxon>
        <taxon>Araneidae</taxon>
        <taxon>Araneus</taxon>
    </lineage>
</organism>